<evidence type="ECO:0000259" key="8">
    <source>
        <dbReference type="PROSITE" id="PS50110"/>
    </source>
</evidence>
<keyword evidence="4" id="KW-0808">Transferase</keyword>
<dbReference type="InterPro" id="IPR036890">
    <property type="entry name" value="HATPase_C_sf"/>
</dbReference>
<feature type="domain" description="PAC" evidence="10">
    <location>
        <begin position="890"/>
        <end position="942"/>
    </location>
</feature>
<dbReference type="InterPro" id="IPR036097">
    <property type="entry name" value="HisK_dim/P_sf"/>
</dbReference>
<dbReference type="InterPro" id="IPR013767">
    <property type="entry name" value="PAS_fold"/>
</dbReference>
<dbReference type="InterPro" id="IPR005467">
    <property type="entry name" value="His_kinase_dom"/>
</dbReference>
<dbReference type="InterPro" id="IPR011006">
    <property type="entry name" value="CheY-like_superfamily"/>
</dbReference>
<dbReference type="GO" id="GO:0000155">
    <property type="term" value="F:phosphorelay sensor kinase activity"/>
    <property type="evidence" value="ECO:0007669"/>
    <property type="project" value="InterPro"/>
</dbReference>
<feature type="domain" description="PAS" evidence="9">
    <location>
        <begin position="808"/>
        <end position="887"/>
    </location>
</feature>
<evidence type="ECO:0000313" key="11">
    <source>
        <dbReference type="EMBL" id="TAJ44512.1"/>
    </source>
</evidence>
<evidence type="ECO:0000259" key="7">
    <source>
        <dbReference type="PROSITE" id="PS50109"/>
    </source>
</evidence>
<dbReference type="SUPFAM" id="SSF55874">
    <property type="entry name" value="ATPase domain of HSP90 chaperone/DNA topoisomerase II/histidine kinase"/>
    <property type="match status" value="1"/>
</dbReference>
<reference evidence="11 12" key="1">
    <citation type="submission" date="2017-11" db="EMBL/GenBank/DDBJ databases">
        <title>Isolation and Characterization of Methanofollis Species from Methane Seep Offshore SW Taiwan.</title>
        <authorList>
            <person name="Teng N.-H."/>
            <person name="Lai M.-C."/>
            <person name="Chen S.-C."/>
        </authorList>
    </citation>
    <scope>NUCLEOTIDE SEQUENCE [LARGE SCALE GENOMIC DNA]</scope>
    <source>
        <strain evidence="11 12">FWC-SCC2</strain>
    </source>
</reference>
<dbReference type="SUPFAM" id="SSF55785">
    <property type="entry name" value="PYP-like sensor domain (PAS domain)"/>
    <property type="match status" value="6"/>
</dbReference>
<dbReference type="PROSITE" id="PS50112">
    <property type="entry name" value="PAS"/>
    <property type="match status" value="4"/>
</dbReference>
<dbReference type="EMBL" id="PGCL01000002">
    <property type="protein sequence ID" value="TAJ44512.1"/>
    <property type="molecule type" value="Genomic_DNA"/>
</dbReference>
<accession>A0A483CN66</accession>
<dbReference type="SUPFAM" id="SSF52172">
    <property type="entry name" value="CheY-like"/>
    <property type="match status" value="1"/>
</dbReference>
<dbReference type="InterPro" id="IPR013655">
    <property type="entry name" value="PAS_fold_3"/>
</dbReference>
<feature type="modified residue" description="4-aspartylphosphate" evidence="6">
    <location>
        <position position="1528"/>
    </location>
</feature>
<dbReference type="SMART" id="SM00448">
    <property type="entry name" value="REC"/>
    <property type="match status" value="1"/>
</dbReference>
<evidence type="ECO:0000256" key="6">
    <source>
        <dbReference type="PROSITE-ProRule" id="PRU00169"/>
    </source>
</evidence>
<dbReference type="Pfam" id="PF08447">
    <property type="entry name" value="PAS_3"/>
    <property type="match status" value="1"/>
</dbReference>
<protein>
    <recommendedName>
        <fullName evidence="2">histidine kinase</fullName>
        <ecNumber evidence="2">2.7.13.3</ecNumber>
    </recommendedName>
</protein>
<evidence type="ECO:0000313" key="12">
    <source>
        <dbReference type="Proteomes" id="UP000292580"/>
    </source>
</evidence>
<dbReference type="InterPro" id="IPR035965">
    <property type="entry name" value="PAS-like_dom_sf"/>
</dbReference>
<comment type="caution">
    <text evidence="11">The sequence shown here is derived from an EMBL/GenBank/DDBJ whole genome shotgun (WGS) entry which is preliminary data.</text>
</comment>
<dbReference type="InterPro" id="IPR003661">
    <property type="entry name" value="HisK_dim/P_dom"/>
</dbReference>
<feature type="domain" description="PAS" evidence="9">
    <location>
        <begin position="493"/>
        <end position="564"/>
    </location>
</feature>
<dbReference type="PROSITE" id="PS50113">
    <property type="entry name" value="PAC"/>
    <property type="match status" value="3"/>
</dbReference>
<dbReference type="Proteomes" id="UP000292580">
    <property type="component" value="Unassembled WGS sequence"/>
</dbReference>
<dbReference type="SUPFAM" id="SSF47384">
    <property type="entry name" value="Homodimeric domain of signal transducing histidine kinase"/>
    <property type="match status" value="1"/>
</dbReference>
<dbReference type="InterPro" id="IPR001610">
    <property type="entry name" value="PAC"/>
</dbReference>
<organism evidence="11 12">
    <name type="scientific">Methanofollis fontis</name>
    <dbReference type="NCBI Taxonomy" id="2052832"/>
    <lineage>
        <taxon>Archaea</taxon>
        <taxon>Methanobacteriati</taxon>
        <taxon>Methanobacteriota</taxon>
        <taxon>Stenosarchaea group</taxon>
        <taxon>Methanomicrobia</taxon>
        <taxon>Methanomicrobiales</taxon>
        <taxon>Methanomicrobiaceae</taxon>
        <taxon>Methanofollis</taxon>
    </lineage>
</organism>
<sequence length="1596" mass="175319">MESSKSNPPESNISSLLSAVALSGDAVLISDPDLAVTYVNETFTLLFGLPLEAVIGRDVTEVMESELIPRLDDANEVTVPIEAAYRKNRDISGMDLSIRGKEQRWITYSSHCVRKGGLEGFRIDIFRDTSRVKAAEIMIQQKEREYNALLSATPLALCRTAPDLTIISVNDAFCRAVRKEPCNPGKNLRDFLPGSIAVEIDSVLNSLSPSSPHTVIGQGTREWRVSALFTAEPVISELMWTAPVPAEKTGGVSEPDVGCLSIVHQILGEEEDEIPDPLVRVAGVIVTSVPWIAGITIRAGAAGEVTAGVSTDAVLRRPLVHVPGGFEGEILIYQAEESAEPAITALFIESAAGAVSAYLRRGPVIGAAAPSAGVWESVIGTAEIPCAVIDRDLHVVAANDRFYHLVYPPPMDHRPGADWTSFIADGDRVHVRSFHEGEGAKESGAYECGIITADTTVHQMVVTAIRIGSDGECIIWLSNAMTGIAADPGPDMDESVYRVIAENAGDVIFTLDEGLIFTYLNPSFERLCGRPVAGMIGRSPAECLTPPSFARLSDTILELSAHSSEPDLAPDTSPTVEIEVVQADGGPIWMEVQITPLTADGSAPYGFLGVMRDIRERKSTEERENEYIRELSFLSSASMGFVELPPEEEIFRFIGEHIGSLIEDTLILITDYDEFGGGILSLRSFSGIDEDRQPKLYSLSRSIVGIRIPISDEIRDKMLKGVLFTFEEREVVSLLNGHIRSIAEAYSGGVLKRCSAIGIARGNTLYGCVLLIQRNDILMNSVSTIETFIHLSSVALQRHQLGMDLEHTRSHLHHILSSSPAMIFSLEPPRQPGEGMKTITFVTENILALIGYEQQEVLYDSSFWSTYIHPVDRKRIFGDEYDALTDAGSLTLEFRIRHKDGKYRWLHTELKLIRDDEGTPTEVIGSSIDISERKRIEEALRVMDSAITSAINPITITDLEGDLVFANDSALHLWGYENAKNVIGKPLERFWLPKKKVTRLLEQIDKDGGWMGELVGRKKGGKRFNASVSASMVTDDEEDPLCIMLSFTDITERIEIEKELASYRTHLEEMVLERTEKLTRANDLLSAEVAERKKAEEAIRTSEARYRAVVEDQTEWICRFGGDLCLTFANTACQRSFGLNDENPAVSATEIMPDGLQSVLSSLEGAGDGGPQSAMFEGRRNNPVTGERWHQWTIRALYRPDGSICEYQAVGQDITERKRAEEEYLRTEKMLSLSELAGGIAHDFNNILTTIVGNLNLAKMRISPEDFVYHRLTEAEAATMRAGEITKQLFSFSDRSEPEKETVDLNEVLREAVSYSLRGSRNVCRMDLPKGTLPIQADATQIHQVLQALIQNADQAMRDGGEILVGAETVVIKEGDTVPLPPGSYVRVYVEDEGGGIPPEYINRIFDPYYTTKEHGTGLGLSMALPIIKNHGGLIDFVTEVGAGTIFFIYLPSSTENIDVKTEPEGEMEGGMGSILLMDDEIGILETTREILHCLGYSVVTATDGEEAIRLFRAALERGAPFDGVILDLTVPGKMGGSETMECLREMDGSVKVVVSSGYLNDPIMRNPRKYGFSGSITKPYMAGALSKVLRDLLST</sequence>
<feature type="domain" description="PAS" evidence="9">
    <location>
        <begin position="939"/>
        <end position="977"/>
    </location>
</feature>
<dbReference type="InterPro" id="IPR052162">
    <property type="entry name" value="Sensor_kinase/Photoreceptor"/>
</dbReference>
<feature type="domain" description="Histidine kinase" evidence="7">
    <location>
        <begin position="1239"/>
        <end position="1455"/>
    </location>
</feature>
<dbReference type="InterPro" id="IPR000014">
    <property type="entry name" value="PAS"/>
</dbReference>
<dbReference type="InterPro" id="IPR001789">
    <property type="entry name" value="Sig_transdc_resp-reg_receiver"/>
</dbReference>
<dbReference type="Gene3D" id="1.10.287.130">
    <property type="match status" value="1"/>
</dbReference>
<dbReference type="InterPro" id="IPR000700">
    <property type="entry name" value="PAS-assoc_C"/>
</dbReference>
<proteinExistence type="predicted"/>
<feature type="domain" description="Response regulatory" evidence="8">
    <location>
        <begin position="1474"/>
        <end position="1594"/>
    </location>
</feature>
<dbReference type="PANTHER" id="PTHR43304">
    <property type="entry name" value="PHYTOCHROME-LIKE PROTEIN CPH1"/>
    <property type="match status" value="1"/>
</dbReference>
<dbReference type="InterPro" id="IPR004358">
    <property type="entry name" value="Sig_transdc_His_kin-like_C"/>
</dbReference>
<dbReference type="Pfam" id="PF08448">
    <property type="entry name" value="PAS_4"/>
    <property type="match status" value="1"/>
</dbReference>
<keyword evidence="12" id="KW-1185">Reference proteome</keyword>
<comment type="catalytic activity">
    <reaction evidence="1">
        <text>ATP + protein L-histidine = ADP + protein N-phospho-L-histidine.</text>
        <dbReference type="EC" id="2.7.13.3"/>
    </reaction>
</comment>
<dbReference type="EC" id="2.7.13.3" evidence="2"/>
<evidence type="ECO:0000256" key="4">
    <source>
        <dbReference type="ARBA" id="ARBA00022679"/>
    </source>
</evidence>
<evidence type="ECO:0000256" key="3">
    <source>
        <dbReference type="ARBA" id="ARBA00022553"/>
    </source>
</evidence>
<dbReference type="Gene3D" id="3.30.565.10">
    <property type="entry name" value="Histidine kinase-like ATPase, C-terminal domain"/>
    <property type="match status" value="1"/>
</dbReference>
<dbReference type="PANTHER" id="PTHR43304:SF1">
    <property type="entry name" value="PAC DOMAIN-CONTAINING PROTEIN"/>
    <property type="match status" value="1"/>
</dbReference>
<name>A0A483CN66_9EURY</name>
<dbReference type="CDD" id="cd00156">
    <property type="entry name" value="REC"/>
    <property type="match status" value="1"/>
</dbReference>
<dbReference type="PROSITE" id="PS50109">
    <property type="entry name" value="HIS_KIN"/>
    <property type="match status" value="1"/>
</dbReference>
<gene>
    <name evidence="11" type="ORF">CUJ86_04110</name>
</gene>
<dbReference type="Pfam" id="PF00072">
    <property type="entry name" value="Response_reg"/>
    <property type="match status" value="1"/>
</dbReference>
<dbReference type="InterPro" id="IPR003594">
    <property type="entry name" value="HATPase_dom"/>
</dbReference>
<evidence type="ECO:0000259" key="9">
    <source>
        <dbReference type="PROSITE" id="PS50112"/>
    </source>
</evidence>
<feature type="domain" description="PAS" evidence="9">
    <location>
        <begin position="9"/>
        <end position="88"/>
    </location>
</feature>
<evidence type="ECO:0000256" key="1">
    <source>
        <dbReference type="ARBA" id="ARBA00000085"/>
    </source>
</evidence>
<dbReference type="Gene3D" id="3.40.50.2300">
    <property type="match status" value="1"/>
</dbReference>
<dbReference type="SMART" id="SM00091">
    <property type="entry name" value="PAS"/>
    <property type="match status" value="7"/>
</dbReference>
<dbReference type="Pfam" id="PF02518">
    <property type="entry name" value="HATPase_c"/>
    <property type="match status" value="1"/>
</dbReference>
<dbReference type="NCBIfam" id="TIGR00229">
    <property type="entry name" value="sensory_box"/>
    <property type="match status" value="4"/>
</dbReference>
<dbReference type="Pfam" id="PF00989">
    <property type="entry name" value="PAS"/>
    <property type="match status" value="1"/>
</dbReference>
<evidence type="ECO:0000256" key="5">
    <source>
        <dbReference type="ARBA" id="ARBA00022777"/>
    </source>
</evidence>
<dbReference type="InterPro" id="IPR013656">
    <property type="entry name" value="PAS_4"/>
</dbReference>
<feature type="domain" description="PAC" evidence="10">
    <location>
        <begin position="1174"/>
        <end position="1226"/>
    </location>
</feature>
<keyword evidence="3 6" id="KW-0597">Phosphoprotein</keyword>
<dbReference type="GO" id="GO:0006355">
    <property type="term" value="P:regulation of DNA-templated transcription"/>
    <property type="evidence" value="ECO:0007669"/>
    <property type="project" value="InterPro"/>
</dbReference>
<keyword evidence="5" id="KW-0418">Kinase</keyword>
<evidence type="ECO:0000259" key="10">
    <source>
        <dbReference type="PROSITE" id="PS50113"/>
    </source>
</evidence>
<dbReference type="Pfam" id="PF13426">
    <property type="entry name" value="PAS_9"/>
    <property type="match status" value="1"/>
</dbReference>
<dbReference type="SMART" id="SM00387">
    <property type="entry name" value="HATPase_c"/>
    <property type="match status" value="1"/>
</dbReference>
<dbReference type="Gene3D" id="3.30.450.20">
    <property type="entry name" value="PAS domain"/>
    <property type="match status" value="6"/>
</dbReference>
<dbReference type="SMART" id="SM00086">
    <property type="entry name" value="PAC"/>
    <property type="match status" value="4"/>
</dbReference>
<dbReference type="SMART" id="SM00388">
    <property type="entry name" value="HisKA"/>
    <property type="match status" value="1"/>
</dbReference>
<dbReference type="PRINTS" id="PR00344">
    <property type="entry name" value="BCTRLSENSOR"/>
</dbReference>
<dbReference type="PROSITE" id="PS50110">
    <property type="entry name" value="RESPONSE_REGULATORY"/>
    <property type="match status" value="1"/>
</dbReference>
<feature type="domain" description="PAC" evidence="10">
    <location>
        <begin position="574"/>
        <end position="626"/>
    </location>
</feature>
<evidence type="ECO:0000256" key="2">
    <source>
        <dbReference type="ARBA" id="ARBA00012438"/>
    </source>
</evidence>
<dbReference type="CDD" id="cd00130">
    <property type="entry name" value="PAS"/>
    <property type="match status" value="4"/>
</dbReference>